<gene>
    <name evidence="2" type="ORF">CCUS01_06663</name>
</gene>
<protein>
    <submittedName>
        <fullName evidence="2">Uncharacterized protein</fullName>
    </submittedName>
</protein>
<comment type="caution">
    <text evidence="2">The sequence shown here is derived from an EMBL/GenBank/DDBJ whole genome shotgun (WGS) entry which is preliminary data.</text>
</comment>
<feature type="compositionally biased region" description="Polar residues" evidence="1">
    <location>
        <begin position="32"/>
        <end position="58"/>
    </location>
</feature>
<keyword evidence="3" id="KW-1185">Reference proteome</keyword>
<sequence>MILESFEAFFVTFGQLARDVSDHIHSSDQSKDSLNNGSIRGGLDSSQHHSSSNATESPSHPAFVRLVSLGALGFCWKVLPDCAAAMKQKNQDALPDCAENEDPRWYAHANTAEAWDPPWWKSHGSGPVGAPHHVRGHLWDRDGQRGRSLARVFEGYPAILRSPETAFRQALKAWPSAQICQGTVSVFPEHVIASRAK</sequence>
<name>A0AAI9Y1Q8_9PEZI</name>
<organism evidence="2 3">
    <name type="scientific">Colletotrichum cuscutae</name>
    <dbReference type="NCBI Taxonomy" id="1209917"/>
    <lineage>
        <taxon>Eukaryota</taxon>
        <taxon>Fungi</taxon>
        <taxon>Dikarya</taxon>
        <taxon>Ascomycota</taxon>
        <taxon>Pezizomycotina</taxon>
        <taxon>Sordariomycetes</taxon>
        <taxon>Hypocreomycetidae</taxon>
        <taxon>Glomerellales</taxon>
        <taxon>Glomerellaceae</taxon>
        <taxon>Colletotrichum</taxon>
        <taxon>Colletotrichum acutatum species complex</taxon>
    </lineage>
</organism>
<evidence type="ECO:0000313" key="3">
    <source>
        <dbReference type="Proteomes" id="UP001239213"/>
    </source>
</evidence>
<dbReference type="AlphaFoldDB" id="A0AAI9Y1Q8"/>
<evidence type="ECO:0000313" key="2">
    <source>
        <dbReference type="EMBL" id="KAK1468161.1"/>
    </source>
</evidence>
<dbReference type="Proteomes" id="UP001239213">
    <property type="component" value="Unassembled WGS sequence"/>
</dbReference>
<feature type="region of interest" description="Disordered" evidence="1">
    <location>
        <begin position="24"/>
        <end position="58"/>
    </location>
</feature>
<accession>A0AAI9Y1Q8</accession>
<evidence type="ECO:0000256" key="1">
    <source>
        <dbReference type="SAM" id="MobiDB-lite"/>
    </source>
</evidence>
<reference evidence="2" key="1">
    <citation type="submission" date="2016-11" db="EMBL/GenBank/DDBJ databases">
        <title>The genome sequence of Colletotrichum cuscutae.</title>
        <authorList>
            <person name="Baroncelli R."/>
        </authorList>
    </citation>
    <scope>NUCLEOTIDE SEQUENCE</scope>
    <source>
        <strain evidence="2">IMI 304802</strain>
    </source>
</reference>
<dbReference type="EMBL" id="MPDP01000253">
    <property type="protein sequence ID" value="KAK1468161.1"/>
    <property type="molecule type" value="Genomic_DNA"/>
</dbReference>
<proteinExistence type="predicted"/>